<sequence length="494" mass="57122">MSDTVIREGFLCPICMQDLGTVTQLLEHFDAQHSDDKDVLEQLKGLFGKAKRKLKKVLDDEDVDDGAFGGEDLSKVAPSAVRISGIDPSKWELQELGATRSYTDELRAMRDIRIDRFVVETNKLLIRLDKLISLDAPTDSKKRKAYEKNLVPWAPDEDVNLCMTCGQPFRLTRRRHHCRLCGGVMCNKCSHFLPFSYAKKLTNPAYSYEGDGFHRWGSNSSLNSIMSPEGEPHIRTCFECRAFLEKRDRQMEQRAAKPQIVQMYEKMTMYMTEADRVEPRFLEMADSLNAGETTFHLNEAQAIRNNIVRLYENIDALSKRIATFGLTDSLAEPPSPSTVQLQRRIRLRASRFMQDHVMLLQSLPTEDEVVKLQEARRVETERRIQQERRHQVELEQRRRRERQKNEGATKEEGSRRKPQQDTVVVSSGWQPSGGIPRAAMDGSDPMVQQMEIIRGYMKQARQACKWDEVKMLEENLRQLQQEYWQQQHTADGHS</sequence>
<evidence type="ECO:0000313" key="8">
    <source>
        <dbReference type="Proteomes" id="UP001209878"/>
    </source>
</evidence>
<keyword evidence="3" id="KW-0862">Zinc</keyword>
<dbReference type="InterPro" id="IPR011011">
    <property type="entry name" value="Znf_FYVE_PHD"/>
</dbReference>
<dbReference type="PANTHER" id="PTHR13510:SF44">
    <property type="entry name" value="RABENOSYN-5"/>
    <property type="match status" value="1"/>
</dbReference>
<accession>A0AAD9L5E5</accession>
<name>A0AAD9L5E5_RIDPI</name>
<feature type="region of interest" description="Disordered" evidence="5">
    <location>
        <begin position="383"/>
        <end position="443"/>
    </location>
</feature>
<dbReference type="InterPro" id="IPR036531">
    <property type="entry name" value="Rbsn_Rab-bd_sf"/>
</dbReference>
<keyword evidence="2 4" id="KW-0863">Zinc-finger</keyword>
<protein>
    <recommendedName>
        <fullName evidence="6">FYVE-type domain-containing protein</fullName>
    </recommendedName>
</protein>
<dbReference type="PROSITE" id="PS50178">
    <property type="entry name" value="ZF_FYVE"/>
    <property type="match status" value="1"/>
</dbReference>
<dbReference type="Pfam" id="PF01363">
    <property type="entry name" value="FYVE"/>
    <property type="match status" value="1"/>
</dbReference>
<dbReference type="Gene3D" id="4.10.860.20">
    <property type="entry name" value="Rabenosyn, Rab binding domain"/>
    <property type="match status" value="1"/>
</dbReference>
<dbReference type="PROSITE" id="PS00028">
    <property type="entry name" value="ZINC_FINGER_C2H2_1"/>
    <property type="match status" value="1"/>
</dbReference>
<dbReference type="PANTHER" id="PTHR13510">
    <property type="entry name" value="FYVE-FINGER-CONTAINING RAB5 EFFECTOR PROTEIN RABENOSYN-5-RELATED"/>
    <property type="match status" value="1"/>
</dbReference>
<dbReference type="InterPro" id="IPR013083">
    <property type="entry name" value="Znf_RING/FYVE/PHD"/>
</dbReference>
<dbReference type="Gene3D" id="3.30.40.10">
    <property type="entry name" value="Zinc/RING finger domain, C3HC4 (zinc finger)"/>
    <property type="match status" value="1"/>
</dbReference>
<keyword evidence="1" id="KW-0479">Metal-binding</keyword>
<evidence type="ECO:0000313" key="7">
    <source>
        <dbReference type="EMBL" id="KAK2183197.1"/>
    </source>
</evidence>
<reference evidence="7" key="1">
    <citation type="journal article" date="2023" name="Mol. Biol. Evol.">
        <title>Third-Generation Sequencing Reveals the Adaptive Role of the Epigenome in Three Deep-Sea Polychaetes.</title>
        <authorList>
            <person name="Perez M."/>
            <person name="Aroh O."/>
            <person name="Sun Y."/>
            <person name="Lan Y."/>
            <person name="Juniper S.K."/>
            <person name="Young C.R."/>
            <person name="Angers B."/>
            <person name="Qian P.Y."/>
        </authorList>
    </citation>
    <scope>NUCLEOTIDE SEQUENCE</scope>
    <source>
        <strain evidence="7">R07B-5</strain>
    </source>
</reference>
<dbReference type="AlphaFoldDB" id="A0AAD9L5E5"/>
<dbReference type="Proteomes" id="UP001209878">
    <property type="component" value="Unassembled WGS sequence"/>
</dbReference>
<evidence type="ECO:0000256" key="3">
    <source>
        <dbReference type="ARBA" id="ARBA00022833"/>
    </source>
</evidence>
<evidence type="ECO:0000256" key="4">
    <source>
        <dbReference type="PROSITE-ProRule" id="PRU00091"/>
    </source>
</evidence>
<dbReference type="InterPro" id="IPR017455">
    <property type="entry name" value="Znf_FYVE-rel"/>
</dbReference>
<gene>
    <name evidence="7" type="ORF">NP493_320g01009</name>
</gene>
<evidence type="ECO:0000256" key="1">
    <source>
        <dbReference type="ARBA" id="ARBA00022723"/>
    </source>
</evidence>
<dbReference type="EMBL" id="JAODUO010000319">
    <property type="protein sequence ID" value="KAK2183197.1"/>
    <property type="molecule type" value="Genomic_DNA"/>
</dbReference>
<dbReference type="InterPro" id="IPR021565">
    <property type="entry name" value="Rbsn_Rab-bd"/>
</dbReference>
<organism evidence="7 8">
    <name type="scientific">Ridgeia piscesae</name>
    <name type="common">Tubeworm</name>
    <dbReference type="NCBI Taxonomy" id="27915"/>
    <lineage>
        <taxon>Eukaryota</taxon>
        <taxon>Metazoa</taxon>
        <taxon>Spiralia</taxon>
        <taxon>Lophotrochozoa</taxon>
        <taxon>Annelida</taxon>
        <taxon>Polychaeta</taxon>
        <taxon>Sedentaria</taxon>
        <taxon>Canalipalpata</taxon>
        <taxon>Sabellida</taxon>
        <taxon>Siboglinidae</taxon>
        <taxon>Ridgeia</taxon>
    </lineage>
</organism>
<dbReference type="SUPFAM" id="SSF140125">
    <property type="entry name" value="Rabenosyn-5 Rab-binding domain-like"/>
    <property type="match status" value="1"/>
</dbReference>
<comment type="caution">
    <text evidence="7">The sequence shown here is derived from an EMBL/GenBank/DDBJ whole genome shotgun (WGS) entry which is preliminary data.</text>
</comment>
<dbReference type="SMART" id="SM00064">
    <property type="entry name" value="FYVE"/>
    <property type="match status" value="1"/>
</dbReference>
<proteinExistence type="predicted"/>
<dbReference type="SUPFAM" id="SSF57903">
    <property type="entry name" value="FYVE/PHD zinc finger"/>
    <property type="match status" value="1"/>
</dbReference>
<evidence type="ECO:0000256" key="5">
    <source>
        <dbReference type="SAM" id="MobiDB-lite"/>
    </source>
</evidence>
<evidence type="ECO:0000259" key="6">
    <source>
        <dbReference type="PROSITE" id="PS50178"/>
    </source>
</evidence>
<feature type="compositionally biased region" description="Basic and acidic residues" evidence="5">
    <location>
        <begin position="383"/>
        <end position="419"/>
    </location>
</feature>
<dbReference type="CDD" id="cd15716">
    <property type="entry name" value="FYVE_RBNS5"/>
    <property type="match status" value="1"/>
</dbReference>
<dbReference type="InterPro" id="IPR000306">
    <property type="entry name" value="Znf_FYVE"/>
</dbReference>
<dbReference type="InterPro" id="IPR013087">
    <property type="entry name" value="Znf_C2H2_type"/>
</dbReference>
<dbReference type="InterPro" id="IPR052727">
    <property type="entry name" value="Rab4/Rab5_effector"/>
</dbReference>
<dbReference type="GO" id="GO:0008270">
    <property type="term" value="F:zinc ion binding"/>
    <property type="evidence" value="ECO:0007669"/>
    <property type="project" value="UniProtKB-KW"/>
</dbReference>
<evidence type="ECO:0000256" key="2">
    <source>
        <dbReference type="ARBA" id="ARBA00022771"/>
    </source>
</evidence>
<keyword evidence="8" id="KW-1185">Reference proteome</keyword>
<feature type="domain" description="FYVE-type" evidence="6">
    <location>
        <begin position="156"/>
        <end position="245"/>
    </location>
</feature>
<feature type="compositionally biased region" description="Polar residues" evidence="5">
    <location>
        <begin position="420"/>
        <end position="430"/>
    </location>
</feature>
<dbReference type="Pfam" id="PF11464">
    <property type="entry name" value="Rbsn"/>
    <property type="match status" value="1"/>
</dbReference>